<dbReference type="AlphaFoldDB" id="A0A5P1EGU8"/>
<keyword evidence="3" id="KW-1185">Reference proteome</keyword>
<evidence type="ECO:0000256" key="1">
    <source>
        <dbReference type="SAM" id="MobiDB-lite"/>
    </source>
</evidence>
<organism evidence="2 3">
    <name type="scientific">Asparagus officinalis</name>
    <name type="common">Garden asparagus</name>
    <dbReference type="NCBI Taxonomy" id="4686"/>
    <lineage>
        <taxon>Eukaryota</taxon>
        <taxon>Viridiplantae</taxon>
        <taxon>Streptophyta</taxon>
        <taxon>Embryophyta</taxon>
        <taxon>Tracheophyta</taxon>
        <taxon>Spermatophyta</taxon>
        <taxon>Magnoliopsida</taxon>
        <taxon>Liliopsida</taxon>
        <taxon>Asparagales</taxon>
        <taxon>Asparagaceae</taxon>
        <taxon>Asparagoideae</taxon>
        <taxon>Asparagus</taxon>
    </lineage>
</organism>
<name>A0A5P1EGU8_ASPOF</name>
<feature type="compositionally biased region" description="Basic and acidic residues" evidence="1">
    <location>
        <begin position="80"/>
        <end position="93"/>
    </location>
</feature>
<gene>
    <name evidence="2" type="ORF">A4U43_C07F32340</name>
</gene>
<feature type="region of interest" description="Disordered" evidence="1">
    <location>
        <begin position="162"/>
        <end position="217"/>
    </location>
</feature>
<dbReference type="Gramene" id="ONK64993">
    <property type="protein sequence ID" value="ONK64993"/>
    <property type="gene ID" value="A4U43_C07F32340"/>
</dbReference>
<protein>
    <submittedName>
        <fullName evidence="2">Uncharacterized protein</fullName>
    </submittedName>
</protein>
<accession>A0A5P1EGU8</accession>
<feature type="compositionally biased region" description="Basic and acidic residues" evidence="1">
    <location>
        <begin position="102"/>
        <end position="116"/>
    </location>
</feature>
<evidence type="ECO:0000313" key="3">
    <source>
        <dbReference type="Proteomes" id="UP000243459"/>
    </source>
</evidence>
<feature type="compositionally biased region" description="Basic and acidic residues" evidence="1">
    <location>
        <begin position="190"/>
        <end position="200"/>
    </location>
</feature>
<reference evidence="3" key="1">
    <citation type="journal article" date="2017" name="Nat. Commun.">
        <title>The asparagus genome sheds light on the origin and evolution of a young Y chromosome.</title>
        <authorList>
            <person name="Harkess A."/>
            <person name="Zhou J."/>
            <person name="Xu C."/>
            <person name="Bowers J.E."/>
            <person name="Van der Hulst R."/>
            <person name="Ayyampalayam S."/>
            <person name="Mercati F."/>
            <person name="Riccardi P."/>
            <person name="McKain M.R."/>
            <person name="Kakrana A."/>
            <person name="Tang H."/>
            <person name="Ray J."/>
            <person name="Groenendijk J."/>
            <person name="Arikit S."/>
            <person name="Mathioni S.M."/>
            <person name="Nakano M."/>
            <person name="Shan H."/>
            <person name="Telgmann-Rauber A."/>
            <person name="Kanno A."/>
            <person name="Yue Z."/>
            <person name="Chen H."/>
            <person name="Li W."/>
            <person name="Chen Y."/>
            <person name="Xu X."/>
            <person name="Zhang Y."/>
            <person name="Luo S."/>
            <person name="Chen H."/>
            <person name="Gao J."/>
            <person name="Mao Z."/>
            <person name="Pires J.C."/>
            <person name="Luo M."/>
            <person name="Kudrna D."/>
            <person name="Wing R.A."/>
            <person name="Meyers B.C."/>
            <person name="Yi K."/>
            <person name="Kong H."/>
            <person name="Lavrijsen P."/>
            <person name="Sunseri F."/>
            <person name="Falavigna A."/>
            <person name="Ye Y."/>
            <person name="Leebens-Mack J.H."/>
            <person name="Chen G."/>
        </authorList>
    </citation>
    <scope>NUCLEOTIDE SEQUENCE [LARGE SCALE GENOMIC DNA]</scope>
    <source>
        <strain evidence="3">cv. DH0086</strain>
    </source>
</reference>
<sequence>MTTFKMESGSSLLLFSSNFTFLAFTLRSPAIKAVSRSLRAWVQPQHRIQVLQRISPSTSSSSVIDRPNDTLHLIRVNSPPKRDVRGCRQRERSSATPWVSTGRREGLRRAARRVAEEGAVASSGGAAGGRRSSDGRAAGGLTGWSAEVAGVGRVKPRLGRGGWESAEAARGKREEWPEGSGAAAAWDWAATRRGEAELGGRSRPGRRSAEENGGMLRPDLVEGSRGCCVGVAGFGVMELVDAGVPLPTLAPIKQTITQVEGVKCLRHAAHTLGRFHRKCLEDMEQRRAMLPLSADAAKRCAASSVIIDVIG</sequence>
<dbReference type="Proteomes" id="UP000243459">
    <property type="component" value="Chromosome 7"/>
</dbReference>
<feature type="region of interest" description="Disordered" evidence="1">
    <location>
        <begin position="80"/>
        <end position="141"/>
    </location>
</feature>
<proteinExistence type="predicted"/>
<feature type="compositionally biased region" description="Basic and acidic residues" evidence="1">
    <location>
        <begin position="167"/>
        <end position="176"/>
    </location>
</feature>
<dbReference type="EMBL" id="CM007387">
    <property type="protein sequence ID" value="ONK64993.1"/>
    <property type="molecule type" value="Genomic_DNA"/>
</dbReference>
<evidence type="ECO:0000313" key="2">
    <source>
        <dbReference type="EMBL" id="ONK64993.1"/>
    </source>
</evidence>